<evidence type="ECO:0000313" key="2">
    <source>
        <dbReference type="Proteomes" id="UP000193411"/>
    </source>
</evidence>
<dbReference type="AlphaFoldDB" id="A0A1Y2HQN4"/>
<accession>A0A1Y2HQN4</accession>
<protein>
    <submittedName>
        <fullName evidence="1">Uncharacterized protein</fullName>
    </submittedName>
</protein>
<evidence type="ECO:0000313" key="1">
    <source>
        <dbReference type="EMBL" id="ORZ35993.1"/>
    </source>
</evidence>
<gene>
    <name evidence="1" type="ORF">BCR44DRAFT_23547</name>
</gene>
<organism evidence="1 2">
    <name type="scientific">Catenaria anguillulae PL171</name>
    <dbReference type="NCBI Taxonomy" id="765915"/>
    <lineage>
        <taxon>Eukaryota</taxon>
        <taxon>Fungi</taxon>
        <taxon>Fungi incertae sedis</taxon>
        <taxon>Blastocladiomycota</taxon>
        <taxon>Blastocladiomycetes</taxon>
        <taxon>Blastocladiales</taxon>
        <taxon>Catenariaceae</taxon>
        <taxon>Catenaria</taxon>
    </lineage>
</organism>
<reference evidence="1 2" key="1">
    <citation type="submission" date="2016-07" db="EMBL/GenBank/DDBJ databases">
        <title>Pervasive Adenine N6-methylation of Active Genes in Fungi.</title>
        <authorList>
            <consortium name="DOE Joint Genome Institute"/>
            <person name="Mondo S.J."/>
            <person name="Dannebaum R.O."/>
            <person name="Kuo R.C."/>
            <person name="Labutti K."/>
            <person name="Haridas S."/>
            <person name="Kuo A."/>
            <person name="Salamov A."/>
            <person name="Ahrendt S.R."/>
            <person name="Lipzen A."/>
            <person name="Sullivan W."/>
            <person name="Andreopoulos W.B."/>
            <person name="Clum A."/>
            <person name="Lindquist E."/>
            <person name="Daum C."/>
            <person name="Ramamoorthy G.K."/>
            <person name="Gryganskyi A."/>
            <person name="Culley D."/>
            <person name="Magnuson J.K."/>
            <person name="James T.Y."/>
            <person name="O'Malley M.A."/>
            <person name="Stajich J.E."/>
            <person name="Spatafora J.W."/>
            <person name="Visel A."/>
            <person name="Grigoriev I.V."/>
        </authorList>
    </citation>
    <scope>NUCLEOTIDE SEQUENCE [LARGE SCALE GENOMIC DNA]</scope>
    <source>
        <strain evidence="1 2">PL171</strain>
    </source>
</reference>
<comment type="caution">
    <text evidence="1">The sequence shown here is derived from an EMBL/GenBank/DDBJ whole genome shotgun (WGS) entry which is preliminary data.</text>
</comment>
<proteinExistence type="predicted"/>
<keyword evidence="2" id="KW-1185">Reference proteome</keyword>
<dbReference type="EMBL" id="MCFL01000019">
    <property type="protein sequence ID" value="ORZ35993.1"/>
    <property type="molecule type" value="Genomic_DNA"/>
</dbReference>
<dbReference type="Proteomes" id="UP000193411">
    <property type="component" value="Unassembled WGS sequence"/>
</dbReference>
<sequence length="672" mass="75749">MTPTSPPQFQLSDDLFLVVCALAHPSSKLPACSRQVYCSLTSSHSVAQSSSHGQHPSRKCNVYLSRAWHNHLLLSSPKHSSRPPLAGSRQLHVYRLNRVRPIGSLFNTAPSNLLNDDFVKGYLLSKNGPMFRTSLTLKIQGNQQNARHCAVAWWQPEPHLFHLVLWLMRPGYFDWFEFALRQVAAFAPLLAQEIVLPFRAWAQYAIDSKPRADVIAQLDRQLSPVRFPAFLAALAILRHWRRALEIILAAFDLAPATILDVLGPTFAPWLVTTIPTHRGPPHRLISMIQWFQDHGAPVATMPIAQHARSIGMFVALLAQVDLPHLHAKFAADAPEANAELIEVRTRIVRWIINNKLSVEQAQPIFALDIECQWLLTPTEWDMLFGRGNLAGGQQAHWDVVAASTAILQQSGFQMVHLYDYVLIKSDLQSNPPNRSNIQVLLDHAARIGLSIIDLLFSNIPAWDPFELTALFRMHRFASIRPTWIKSDSRPWFTPALVIATLDKIHGLDPPAMQFPSDTMHMLVHMVAKQFDICVRTLGAHTKALRDWFSEQSQAQLALLFACVWSALPSCDPLWPSLFSHASDEVIHLIPTTDIGRAGLPAWHALIPVFVLSYVRDRIQHETSAAVYRSLEESRRCKCQAQLKLVLDVDREWVVQALQCEGADPAFSTSQWR</sequence>
<name>A0A1Y2HQN4_9FUNG</name>